<dbReference type="PANTHER" id="PTHR46577">
    <property type="entry name" value="HTH-TYPE TRANSCRIPTIONAL REGULATORY PROTEIN GABR"/>
    <property type="match status" value="1"/>
</dbReference>
<dbReference type="PANTHER" id="PTHR46577:SF1">
    <property type="entry name" value="HTH-TYPE TRANSCRIPTIONAL REGULATORY PROTEIN GABR"/>
    <property type="match status" value="1"/>
</dbReference>
<dbReference type="SMART" id="SM00345">
    <property type="entry name" value="HTH_GNTR"/>
    <property type="match status" value="1"/>
</dbReference>
<dbReference type="InterPro" id="IPR051446">
    <property type="entry name" value="HTH_trans_reg/aminotransferase"/>
</dbReference>
<dbReference type="GO" id="GO:0003677">
    <property type="term" value="F:DNA binding"/>
    <property type="evidence" value="ECO:0007669"/>
    <property type="project" value="UniProtKB-KW"/>
</dbReference>
<dbReference type="Pfam" id="PF00155">
    <property type="entry name" value="Aminotran_1_2"/>
    <property type="match status" value="1"/>
</dbReference>
<keyword evidence="3" id="KW-0663">Pyridoxal phosphate</keyword>
<dbReference type="InterPro" id="IPR000524">
    <property type="entry name" value="Tscrpt_reg_HTH_GntR"/>
</dbReference>
<dbReference type="AlphaFoldDB" id="A0A847S2F3"/>
<evidence type="ECO:0000259" key="8">
    <source>
        <dbReference type="PROSITE" id="PS50949"/>
    </source>
</evidence>
<feature type="domain" description="HTH gntR-type" evidence="8">
    <location>
        <begin position="17"/>
        <end position="84"/>
    </location>
</feature>
<evidence type="ECO:0000313" key="10">
    <source>
        <dbReference type="Proteomes" id="UP000587991"/>
    </source>
</evidence>
<dbReference type="Pfam" id="PF00392">
    <property type="entry name" value="GntR"/>
    <property type="match status" value="1"/>
</dbReference>
<proteinExistence type="inferred from homology"/>
<gene>
    <name evidence="9" type="ORF">HF682_01960</name>
</gene>
<evidence type="ECO:0000313" key="9">
    <source>
        <dbReference type="EMBL" id="NLR73924.1"/>
    </source>
</evidence>
<keyword evidence="9" id="KW-0032">Aminotransferase</keyword>
<comment type="similarity">
    <text evidence="1">In the C-terminal section; belongs to the class-I pyridoxal-phosphate-dependent aminotransferase family.</text>
</comment>
<organism evidence="9 10">
    <name type="scientific">Leeia aquatica</name>
    <dbReference type="NCBI Taxonomy" id="2725557"/>
    <lineage>
        <taxon>Bacteria</taxon>
        <taxon>Pseudomonadati</taxon>
        <taxon>Pseudomonadota</taxon>
        <taxon>Betaproteobacteria</taxon>
        <taxon>Neisseriales</taxon>
        <taxon>Leeiaceae</taxon>
        <taxon>Leeia</taxon>
    </lineage>
</organism>
<dbReference type="Proteomes" id="UP000587991">
    <property type="component" value="Unassembled WGS sequence"/>
</dbReference>
<name>A0A847S2F3_9NEIS</name>
<dbReference type="SUPFAM" id="SSF53383">
    <property type="entry name" value="PLP-dependent transferases"/>
    <property type="match status" value="1"/>
</dbReference>
<dbReference type="InterPro" id="IPR015421">
    <property type="entry name" value="PyrdxlP-dep_Trfase_major"/>
</dbReference>
<evidence type="ECO:0000256" key="2">
    <source>
        <dbReference type="ARBA" id="ARBA00021531"/>
    </source>
</evidence>
<dbReference type="InterPro" id="IPR036390">
    <property type="entry name" value="WH_DNA-bd_sf"/>
</dbReference>
<evidence type="ECO:0000256" key="5">
    <source>
        <dbReference type="ARBA" id="ARBA00023125"/>
    </source>
</evidence>
<evidence type="ECO:0000256" key="4">
    <source>
        <dbReference type="ARBA" id="ARBA00023015"/>
    </source>
</evidence>
<dbReference type="GO" id="GO:0008483">
    <property type="term" value="F:transaminase activity"/>
    <property type="evidence" value="ECO:0007669"/>
    <property type="project" value="UniProtKB-KW"/>
</dbReference>
<dbReference type="SUPFAM" id="SSF46785">
    <property type="entry name" value="Winged helix' DNA-binding domain"/>
    <property type="match status" value="1"/>
</dbReference>
<keyword evidence="5" id="KW-0238">DNA-binding</keyword>
<evidence type="ECO:0000256" key="1">
    <source>
        <dbReference type="ARBA" id="ARBA00005384"/>
    </source>
</evidence>
<keyword evidence="9" id="KW-0808">Transferase</keyword>
<dbReference type="GO" id="GO:0003700">
    <property type="term" value="F:DNA-binding transcription factor activity"/>
    <property type="evidence" value="ECO:0007669"/>
    <property type="project" value="InterPro"/>
</dbReference>
<evidence type="ECO:0000256" key="3">
    <source>
        <dbReference type="ARBA" id="ARBA00022898"/>
    </source>
</evidence>
<evidence type="ECO:0000256" key="6">
    <source>
        <dbReference type="ARBA" id="ARBA00023163"/>
    </source>
</evidence>
<protein>
    <recommendedName>
        <fullName evidence="2">Putative 8-amino-7-oxononanoate synthase</fullName>
    </recommendedName>
</protein>
<dbReference type="InterPro" id="IPR015424">
    <property type="entry name" value="PyrdxlP-dep_Trfase"/>
</dbReference>
<feature type="region of interest" description="Disordered" evidence="7">
    <location>
        <begin position="95"/>
        <end position="116"/>
    </location>
</feature>
<keyword evidence="10" id="KW-1185">Reference proteome</keyword>
<keyword evidence="6" id="KW-0804">Transcription</keyword>
<dbReference type="GO" id="GO:0030170">
    <property type="term" value="F:pyridoxal phosphate binding"/>
    <property type="evidence" value="ECO:0007669"/>
    <property type="project" value="InterPro"/>
</dbReference>
<dbReference type="Gene3D" id="1.10.10.10">
    <property type="entry name" value="Winged helix-like DNA-binding domain superfamily/Winged helix DNA-binding domain"/>
    <property type="match status" value="1"/>
</dbReference>
<evidence type="ECO:0000256" key="7">
    <source>
        <dbReference type="SAM" id="MobiDB-lite"/>
    </source>
</evidence>
<dbReference type="Gene3D" id="3.40.640.10">
    <property type="entry name" value="Type I PLP-dependent aspartate aminotransferase-like (Major domain)"/>
    <property type="match status" value="1"/>
</dbReference>
<comment type="caution">
    <text evidence="9">The sequence shown here is derived from an EMBL/GenBank/DDBJ whole genome shotgun (WGS) entry which is preliminary data.</text>
</comment>
<reference evidence="9 10" key="1">
    <citation type="submission" date="2020-04" db="EMBL/GenBank/DDBJ databases">
        <title>Draft genome of Leeia sp. IMCC25680.</title>
        <authorList>
            <person name="Song J."/>
            <person name="Cho J.-C."/>
        </authorList>
    </citation>
    <scope>NUCLEOTIDE SEQUENCE [LARGE SCALE GENOMIC DNA]</scope>
    <source>
        <strain evidence="9 10">IMCC25680</strain>
    </source>
</reference>
<dbReference type="InterPro" id="IPR036388">
    <property type="entry name" value="WH-like_DNA-bd_sf"/>
</dbReference>
<dbReference type="InterPro" id="IPR004839">
    <property type="entry name" value="Aminotransferase_I/II_large"/>
</dbReference>
<accession>A0A847S2F3</accession>
<keyword evidence="4" id="KW-0805">Transcription regulation</keyword>
<dbReference type="EMBL" id="JABAIM010000001">
    <property type="protein sequence ID" value="NLR73924.1"/>
    <property type="molecule type" value="Genomic_DNA"/>
</dbReference>
<dbReference type="PROSITE" id="PS50949">
    <property type="entry name" value="HTH_GNTR"/>
    <property type="match status" value="1"/>
</dbReference>
<feature type="compositionally biased region" description="Polar residues" evidence="7">
    <location>
        <begin position="98"/>
        <end position="107"/>
    </location>
</feature>
<dbReference type="CDD" id="cd00609">
    <property type="entry name" value="AAT_like"/>
    <property type="match status" value="1"/>
</dbReference>
<dbReference type="RefSeq" id="WP_168875574.1">
    <property type="nucleotide sequence ID" value="NZ_JABAIM010000001.1"/>
</dbReference>
<sequence length="482" mass="53403">MDLALLVSRMQQQDDRAPQQQRLYQQLRQMILQGELAPGSRLPGSRQLAADLQVARNSVLFAYEQLGGEGLLHASRRGSCVAAVLSMEQPVMRPQAVSPLSQRSQPFAGSRSEPDTLDAFTPGVPALREFPMARWQRVLTRQWQQACVEQLNYGESAGEPQLREAVAAHVRMSRGVRCDPHQVIITEGTQHSLSLCAQWFADAGSLAWIEDPGYPGARWAMGNAGLQVRGIPLDAEGLAPTPTDWQHPPQLIYVTPSHQFPLGNVMSLQRRLALLEQAKRHGSLLIEDDYDSEFRRDGPPLPAMQGLQPDAPVVYLGTFSKTLFPALRLAYMIVPLALLGRVQNWLSRCRPWGRQVEQLALAHFIREGEFARHLRRMRRLYGERRDALNASLEQHLGGLAQRTGGAAGMHLSIRLPDAFPDQQIADRAISQGLVLHSLSSYAMTAEGPKTNGFILGYAQVPVTRMDEHVALLARLVKASAKG</sequence>